<name>L8HD69_ACACF</name>
<evidence type="ECO:0000256" key="3">
    <source>
        <dbReference type="ARBA" id="ARBA00022679"/>
    </source>
</evidence>
<evidence type="ECO:0000256" key="8">
    <source>
        <dbReference type="RuleBase" id="RU000304"/>
    </source>
</evidence>
<dbReference type="InterPro" id="IPR008271">
    <property type="entry name" value="Ser/Thr_kinase_AS"/>
</dbReference>
<proteinExistence type="inferred from homology"/>
<dbReference type="Gene3D" id="1.10.510.10">
    <property type="entry name" value="Transferase(Phosphotransferase) domain 1"/>
    <property type="match status" value="1"/>
</dbReference>
<dbReference type="GO" id="GO:0004674">
    <property type="term" value="F:protein serine/threonine kinase activity"/>
    <property type="evidence" value="ECO:0007669"/>
    <property type="project" value="UniProtKB-KW"/>
</dbReference>
<dbReference type="InterPro" id="IPR000719">
    <property type="entry name" value="Prot_kinase_dom"/>
</dbReference>
<dbReference type="PROSITE" id="PS00107">
    <property type="entry name" value="PROTEIN_KINASE_ATP"/>
    <property type="match status" value="1"/>
</dbReference>
<evidence type="ECO:0000313" key="11">
    <source>
        <dbReference type="EMBL" id="ELR23177.1"/>
    </source>
</evidence>
<dbReference type="FunFam" id="1.10.510.10:FF:000571">
    <property type="entry name" value="Maternal embryonic leucine zipper kinase"/>
    <property type="match status" value="1"/>
</dbReference>
<feature type="region of interest" description="Disordered" evidence="9">
    <location>
        <begin position="1"/>
        <end position="39"/>
    </location>
</feature>
<comment type="similarity">
    <text evidence="8">Belongs to the protein kinase superfamily.</text>
</comment>
<evidence type="ECO:0000256" key="4">
    <source>
        <dbReference type="ARBA" id="ARBA00022741"/>
    </source>
</evidence>
<dbReference type="SMART" id="SM00220">
    <property type="entry name" value="S_TKc"/>
    <property type="match status" value="1"/>
</dbReference>
<evidence type="ECO:0000256" key="6">
    <source>
        <dbReference type="ARBA" id="ARBA00022840"/>
    </source>
</evidence>
<keyword evidence="4 7" id="KW-0547">Nucleotide-binding</keyword>
<keyword evidence="6 7" id="KW-0067">ATP-binding</keyword>
<feature type="domain" description="Protein kinase" evidence="10">
    <location>
        <begin position="54"/>
        <end position="308"/>
    </location>
</feature>
<dbReference type="GeneID" id="14924159"/>
<dbReference type="GO" id="GO:0005737">
    <property type="term" value="C:cytoplasm"/>
    <property type="evidence" value="ECO:0007669"/>
    <property type="project" value="TreeGrafter"/>
</dbReference>
<dbReference type="InterPro" id="IPR011009">
    <property type="entry name" value="Kinase-like_dom_sf"/>
</dbReference>
<dbReference type="GO" id="GO:0035556">
    <property type="term" value="P:intracellular signal transduction"/>
    <property type="evidence" value="ECO:0007669"/>
    <property type="project" value="TreeGrafter"/>
</dbReference>
<dbReference type="Proteomes" id="UP000011083">
    <property type="component" value="Unassembled WGS sequence"/>
</dbReference>
<dbReference type="EMBL" id="KB007858">
    <property type="protein sequence ID" value="ELR23177.1"/>
    <property type="molecule type" value="Genomic_DNA"/>
</dbReference>
<dbReference type="FunFam" id="3.30.200.20:FF:000003">
    <property type="entry name" value="Non-specific serine/threonine protein kinase"/>
    <property type="match status" value="1"/>
</dbReference>
<evidence type="ECO:0000256" key="9">
    <source>
        <dbReference type="SAM" id="MobiDB-lite"/>
    </source>
</evidence>
<dbReference type="AlphaFoldDB" id="L8HD69"/>
<dbReference type="PROSITE" id="PS00108">
    <property type="entry name" value="PROTEIN_KINASE_ST"/>
    <property type="match status" value="1"/>
</dbReference>
<keyword evidence="3" id="KW-0808">Transferase</keyword>
<keyword evidence="2 8" id="KW-0723">Serine/threonine-protein kinase</keyword>
<accession>L8HD69</accession>
<reference evidence="11 12" key="1">
    <citation type="journal article" date="2013" name="Genome Biol.">
        <title>Genome of Acanthamoeba castellanii highlights extensive lateral gene transfer and early evolution of tyrosine kinase signaling.</title>
        <authorList>
            <person name="Clarke M."/>
            <person name="Lohan A.J."/>
            <person name="Liu B."/>
            <person name="Lagkouvardos I."/>
            <person name="Roy S."/>
            <person name="Zafar N."/>
            <person name="Bertelli C."/>
            <person name="Schilde C."/>
            <person name="Kianianmomeni A."/>
            <person name="Burglin T.R."/>
            <person name="Frech C."/>
            <person name="Turcotte B."/>
            <person name="Kopec K.O."/>
            <person name="Synnott J.M."/>
            <person name="Choo C."/>
            <person name="Paponov I."/>
            <person name="Finkler A."/>
            <person name="Soon Heng Tan C."/>
            <person name="Hutchins A.P."/>
            <person name="Weinmeier T."/>
            <person name="Rattei T."/>
            <person name="Chu J.S."/>
            <person name="Gimenez G."/>
            <person name="Irimia M."/>
            <person name="Rigden D.J."/>
            <person name="Fitzpatrick D.A."/>
            <person name="Lorenzo-Morales J."/>
            <person name="Bateman A."/>
            <person name="Chiu C.H."/>
            <person name="Tang P."/>
            <person name="Hegemann P."/>
            <person name="Fromm H."/>
            <person name="Raoult D."/>
            <person name="Greub G."/>
            <person name="Miranda-Saavedra D."/>
            <person name="Chen N."/>
            <person name="Nash P."/>
            <person name="Ginger M.L."/>
            <person name="Horn M."/>
            <person name="Schaap P."/>
            <person name="Caler L."/>
            <person name="Loftus B."/>
        </authorList>
    </citation>
    <scope>NUCLEOTIDE SEQUENCE [LARGE SCALE GENOMIC DNA]</scope>
    <source>
        <strain evidence="11 12">Neff</strain>
    </source>
</reference>
<dbReference type="SUPFAM" id="SSF56112">
    <property type="entry name" value="Protein kinase-like (PK-like)"/>
    <property type="match status" value="1"/>
</dbReference>
<dbReference type="Pfam" id="PF00069">
    <property type="entry name" value="Pkinase"/>
    <property type="match status" value="1"/>
</dbReference>
<keyword evidence="5 11" id="KW-0418">Kinase</keyword>
<dbReference type="InterPro" id="IPR017441">
    <property type="entry name" value="Protein_kinase_ATP_BS"/>
</dbReference>
<evidence type="ECO:0000313" key="12">
    <source>
        <dbReference type="Proteomes" id="UP000011083"/>
    </source>
</evidence>
<dbReference type="STRING" id="1257118.L8HD69"/>
<evidence type="ECO:0000256" key="1">
    <source>
        <dbReference type="ARBA" id="ARBA00012513"/>
    </source>
</evidence>
<dbReference type="OrthoDB" id="193931at2759"/>
<evidence type="ECO:0000256" key="5">
    <source>
        <dbReference type="ARBA" id="ARBA00022777"/>
    </source>
</evidence>
<feature type="compositionally biased region" description="Low complexity" evidence="9">
    <location>
        <begin position="8"/>
        <end position="25"/>
    </location>
</feature>
<dbReference type="VEuPathDB" id="AmoebaDB:ACA1_012250"/>
<evidence type="ECO:0000256" key="2">
    <source>
        <dbReference type="ARBA" id="ARBA00022527"/>
    </source>
</evidence>
<dbReference type="PANTHER" id="PTHR24346:SF82">
    <property type="entry name" value="KP78A-RELATED"/>
    <property type="match status" value="1"/>
</dbReference>
<dbReference type="GO" id="GO:0005524">
    <property type="term" value="F:ATP binding"/>
    <property type="evidence" value="ECO:0007669"/>
    <property type="project" value="UniProtKB-UniRule"/>
</dbReference>
<evidence type="ECO:0000259" key="10">
    <source>
        <dbReference type="PROSITE" id="PS50011"/>
    </source>
</evidence>
<evidence type="ECO:0000256" key="7">
    <source>
        <dbReference type="PROSITE-ProRule" id="PRU10141"/>
    </source>
</evidence>
<gene>
    <name evidence="11" type="ORF">ACA1_012250</name>
</gene>
<sequence>MGFGADCSSVTPSRSTSPSTSPRTSLDFTSASEDRSSGDWTQNDDIFSLGDYLICTRHLLGRGSFGEVKLGFHRPTGRRVAVKIINKAQLSPEKRQEVDREIEILKKVGIHPCIVSLHDVAEDESFIYMFFEYVASDLLRFLKQHGRLDEPVVYRIFSQLVEAVSYLHANGIVHRDIKIENILIDEASLSVKLCDFGFATYYTPTTRFEKWCGSPHTVAPEIIQRIPYSGPKVDVWSLGSVLYTMICAFFPFQATVPKDVLKRTVLGKFHAFPGGCGSRATHDLISRCLTIDTEKRITLDHVRQHPFFWKHEKIGAEAVTVEENESGEEGTVEWSDSMDVMTC</sequence>
<dbReference type="RefSeq" id="XP_004352705.1">
    <property type="nucleotide sequence ID" value="XM_004352653.1"/>
</dbReference>
<keyword evidence="12" id="KW-1185">Reference proteome</keyword>
<dbReference type="PANTHER" id="PTHR24346">
    <property type="entry name" value="MAP/MICROTUBULE AFFINITY-REGULATING KINASE"/>
    <property type="match status" value="1"/>
</dbReference>
<feature type="binding site" evidence="7">
    <location>
        <position position="83"/>
    </location>
    <ligand>
        <name>ATP</name>
        <dbReference type="ChEBI" id="CHEBI:30616"/>
    </ligand>
</feature>
<dbReference type="PROSITE" id="PS50011">
    <property type="entry name" value="PROTEIN_KINASE_DOM"/>
    <property type="match status" value="1"/>
</dbReference>
<dbReference type="EC" id="2.7.11.1" evidence="1"/>
<dbReference type="KEGG" id="acan:ACA1_012250"/>
<protein>
    <recommendedName>
        <fullName evidence="1">non-specific serine/threonine protein kinase</fullName>
        <ecNumber evidence="1">2.7.11.1</ecNumber>
    </recommendedName>
</protein>
<dbReference type="OMA" id="DIPQQCE"/>
<organism evidence="11 12">
    <name type="scientific">Acanthamoeba castellanii (strain ATCC 30010 / Neff)</name>
    <dbReference type="NCBI Taxonomy" id="1257118"/>
    <lineage>
        <taxon>Eukaryota</taxon>
        <taxon>Amoebozoa</taxon>
        <taxon>Discosea</taxon>
        <taxon>Longamoebia</taxon>
        <taxon>Centramoebida</taxon>
        <taxon>Acanthamoebidae</taxon>
        <taxon>Acanthamoeba</taxon>
    </lineage>
</organism>